<gene>
    <name evidence="2" type="ORF">FA15DRAFT_656816</name>
</gene>
<dbReference type="EMBL" id="ML210221">
    <property type="protein sequence ID" value="TFK23302.1"/>
    <property type="molecule type" value="Genomic_DNA"/>
</dbReference>
<protein>
    <submittedName>
        <fullName evidence="2">Uncharacterized protein</fullName>
    </submittedName>
</protein>
<dbReference type="Proteomes" id="UP000307440">
    <property type="component" value="Unassembled WGS sequence"/>
</dbReference>
<evidence type="ECO:0000313" key="2">
    <source>
        <dbReference type="EMBL" id="TFK23302.1"/>
    </source>
</evidence>
<dbReference type="AlphaFoldDB" id="A0A5C3KS14"/>
<accession>A0A5C3KS14</accession>
<proteinExistence type="predicted"/>
<feature type="compositionally biased region" description="Polar residues" evidence="1">
    <location>
        <begin position="156"/>
        <end position="166"/>
    </location>
</feature>
<organism evidence="2 3">
    <name type="scientific">Coprinopsis marcescibilis</name>
    <name type="common">Agaric fungus</name>
    <name type="synonym">Psathyrella marcescibilis</name>
    <dbReference type="NCBI Taxonomy" id="230819"/>
    <lineage>
        <taxon>Eukaryota</taxon>
        <taxon>Fungi</taxon>
        <taxon>Dikarya</taxon>
        <taxon>Basidiomycota</taxon>
        <taxon>Agaricomycotina</taxon>
        <taxon>Agaricomycetes</taxon>
        <taxon>Agaricomycetidae</taxon>
        <taxon>Agaricales</taxon>
        <taxon>Agaricineae</taxon>
        <taxon>Psathyrellaceae</taxon>
        <taxon>Coprinopsis</taxon>
    </lineage>
</organism>
<sequence>MTLHSYFVFRLNQDGSHRFPVPEVLGRAVTGVVVAWGGVRLRDRFAFLAWWDDGLLEIRWGQTVKGGNRSSLRAVVIKMWGKGATPSVGFTCALDRKQGMVKTMKYMEFNTRANVHIMGGIMIELLLGISKANNDPCDKRVTGGKLFGEPRAPKPTASQGFATPAT</sequence>
<name>A0A5C3KS14_COPMA</name>
<evidence type="ECO:0000313" key="3">
    <source>
        <dbReference type="Proteomes" id="UP000307440"/>
    </source>
</evidence>
<reference evidence="2 3" key="1">
    <citation type="journal article" date="2019" name="Nat. Ecol. Evol.">
        <title>Megaphylogeny resolves global patterns of mushroom evolution.</title>
        <authorList>
            <person name="Varga T."/>
            <person name="Krizsan K."/>
            <person name="Foldi C."/>
            <person name="Dima B."/>
            <person name="Sanchez-Garcia M."/>
            <person name="Sanchez-Ramirez S."/>
            <person name="Szollosi G.J."/>
            <person name="Szarkandi J.G."/>
            <person name="Papp V."/>
            <person name="Albert L."/>
            <person name="Andreopoulos W."/>
            <person name="Angelini C."/>
            <person name="Antonin V."/>
            <person name="Barry K.W."/>
            <person name="Bougher N.L."/>
            <person name="Buchanan P."/>
            <person name="Buyck B."/>
            <person name="Bense V."/>
            <person name="Catcheside P."/>
            <person name="Chovatia M."/>
            <person name="Cooper J."/>
            <person name="Damon W."/>
            <person name="Desjardin D."/>
            <person name="Finy P."/>
            <person name="Geml J."/>
            <person name="Haridas S."/>
            <person name="Hughes K."/>
            <person name="Justo A."/>
            <person name="Karasinski D."/>
            <person name="Kautmanova I."/>
            <person name="Kiss B."/>
            <person name="Kocsube S."/>
            <person name="Kotiranta H."/>
            <person name="LaButti K.M."/>
            <person name="Lechner B.E."/>
            <person name="Liimatainen K."/>
            <person name="Lipzen A."/>
            <person name="Lukacs Z."/>
            <person name="Mihaltcheva S."/>
            <person name="Morgado L.N."/>
            <person name="Niskanen T."/>
            <person name="Noordeloos M.E."/>
            <person name="Ohm R.A."/>
            <person name="Ortiz-Santana B."/>
            <person name="Ovrebo C."/>
            <person name="Racz N."/>
            <person name="Riley R."/>
            <person name="Savchenko A."/>
            <person name="Shiryaev A."/>
            <person name="Soop K."/>
            <person name="Spirin V."/>
            <person name="Szebenyi C."/>
            <person name="Tomsovsky M."/>
            <person name="Tulloss R.E."/>
            <person name="Uehling J."/>
            <person name="Grigoriev I.V."/>
            <person name="Vagvolgyi C."/>
            <person name="Papp T."/>
            <person name="Martin F.M."/>
            <person name="Miettinen O."/>
            <person name="Hibbett D.S."/>
            <person name="Nagy L.G."/>
        </authorList>
    </citation>
    <scope>NUCLEOTIDE SEQUENCE [LARGE SCALE GENOMIC DNA]</scope>
    <source>
        <strain evidence="2 3">CBS 121175</strain>
    </source>
</reference>
<evidence type="ECO:0000256" key="1">
    <source>
        <dbReference type="SAM" id="MobiDB-lite"/>
    </source>
</evidence>
<feature type="region of interest" description="Disordered" evidence="1">
    <location>
        <begin position="142"/>
        <end position="166"/>
    </location>
</feature>
<keyword evidence="3" id="KW-1185">Reference proteome</keyword>